<evidence type="ECO:0000256" key="2">
    <source>
        <dbReference type="ARBA" id="ARBA00022692"/>
    </source>
</evidence>
<dbReference type="PROSITE" id="PS51225">
    <property type="entry name" value="MARVEL"/>
    <property type="match status" value="1"/>
</dbReference>
<dbReference type="GO" id="GO:0016020">
    <property type="term" value="C:membrane"/>
    <property type="evidence" value="ECO:0007669"/>
    <property type="project" value="UniProtKB-SubCell"/>
</dbReference>
<evidence type="ECO:0000256" key="1">
    <source>
        <dbReference type="ARBA" id="ARBA00004141"/>
    </source>
</evidence>
<protein>
    <recommendedName>
        <fullName evidence="7">MARVEL domain-containing protein</fullName>
    </recommendedName>
</protein>
<feature type="transmembrane region" description="Helical" evidence="6">
    <location>
        <begin position="33"/>
        <end position="52"/>
    </location>
</feature>
<dbReference type="InterPro" id="IPR008253">
    <property type="entry name" value="Marvel"/>
</dbReference>
<accession>A0A1L8EHH1</accession>
<evidence type="ECO:0000256" key="3">
    <source>
        <dbReference type="ARBA" id="ARBA00022989"/>
    </source>
</evidence>
<feature type="transmembrane region" description="Helical" evidence="6">
    <location>
        <begin position="137"/>
        <end position="159"/>
    </location>
</feature>
<evidence type="ECO:0000256" key="4">
    <source>
        <dbReference type="ARBA" id="ARBA00023136"/>
    </source>
</evidence>
<keyword evidence="2 5" id="KW-0812">Transmembrane</keyword>
<feature type="transmembrane region" description="Helical" evidence="6">
    <location>
        <begin position="64"/>
        <end position="91"/>
    </location>
</feature>
<dbReference type="Pfam" id="PF01284">
    <property type="entry name" value="MARVEL"/>
    <property type="match status" value="1"/>
</dbReference>
<dbReference type="PANTHER" id="PTHR22776:SF92">
    <property type="entry name" value="LD04844P"/>
    <property type="match status" value="1"/>
</dbReference>
<keyword evidence="4 5" id="KW-0472">Membrane</keyword>
<name>A0A1L8EHH1_HAEIR</name>
<evidence type="ECO:0000313" key="8">
    <source>
        <dbReference type="EMBL" id="JAV18066.1"/>
    </source>
</evidence>
<evidence type="ECO:0000256" key="5">
    <source>
        <dbReference type="PROSITE-ProRule" id="PRU00581"/>
    </source>
</evidence>
<organism evidence="8">
    <name type="scientific">Haematobia irritans</name>
    <name type="common">Horn fly</name>
    <name type="synonym">Conops irritans</name>
    <dbReference type="NCBI Taxonomy" id="7368"/>
    <lineage>
        <taxon>Eukaryota</taxon>
        <taxon>Metazoa</taxon>
        <taxon>Ecdysozoa</taxon>
        <taxon>Arthropoda</taxon>
        <taxon>Hexapoda</taxon>
        <taxon>Insecta</taxon>
        <taxon>Pterygota</taxon>
        <taxon>Neoptera</taxon>
        <taxon>Endopterygota</taxon>
        <taxon>Diptera</taxon>
        <taxon>Brachycera</taxon>
        <taxon>Muscomorpha</taxon>
        <taxon>Muscoidea</taxon>
        <taxon>Muscidae</taxon>
        <taxon>Haematobia</taxon>
    </lineage>
</organism>
<dbReference type="AlphaFoldDB" id="A0A1L8EHH1"/>
<feature type="transmembrane region" description="Helical" evidence="6">
    <location>
        <begin position="103"/>
        <end position="125"/>
    </location>
</feature>
<proteinExistence type="predicted"/>
<evidence type="ECO:0000256" key="6">
    <source>
        <dbReference type="SAM" id="Phobius"/>
    </source>
</evidence>
<feature type="domain" description="MARVEL" evidence="7">
    <location>
        <begin position="26"/>
        <end position="164"/>
    </location>
</feature>
<dbReference type="InterPro" id="IPR050578">
    <property type="entry name" value="MARVEL-CKLF_proteins"/>
</dbReference>
<dbReference type="PANTHER" id="PTHR22776">
    <property type="entry name" value="MARVEL-CONTAINING POTENTIAL LIPID RAFT-ASSOCIATED PROTEIN"/>
    <property type="match status" value="1"/>
</dbReference>
<sequence length="166" mass="18027">MSHSVTITRTTTSTTNTSYIVLNTGYLKSFNGLLKLCQLLLGAAMVGIFSYYQNNGACFTNIDGIVFAFLMSVTFMIGTFCLLLSCLTSLSTGGIISKTIYELIYHSVAGILLLACSLQVIITLSDRGHRGYKQLDAYFAAGVIGLVNAVLYFISAFLAHRSYRGI</sequence>
<reference evidence="8" key="1">
    <citation type="submission" date="2017-01" db="EMBL/GenBank/DDBJ databases">
        <title>An insight into the sialome and mialome of the horn fly, Haematobia irritans.</title>
        <authorList>
            <person name="Breijo M."/>
            <person name="Boiani M."/>
            <person name="Ures X."/>
            <person name="Rocha S."/>
            <person name="Sequeira M."/>
            <person name="Ribeiro J.M."/>
        </authorList>
    </citation>
    <scope>NUCLEOTIDE SEQUENCE</scope>
</reference>
<comment type="subcellular location">
    <subcellularLocation>
        <location evidence="1">Membrane</location>
        <topology evidence="1">Multi-pass membrane protein</topology>
    </subcellularLocation>
</comment>
<keyword evidence="3 6" id="KW-1133">Transmembrane helix</keyword>
<dbReference type="EMBL" id="GFDG01000733">
    <property type="protein sequence ID" value="JAV18066.1"/>
    <property type="molecule type" value="Transcribed_RNA"/>
</dbReference>
<evidence type="ECO:0000259" key="7">
    <source>
        <dbReference type="PROSITE" id="PS51225"/>
    </source>
</evidence>